<gene>
    <name evidence="1" type="ORF">ACFFJH_04365</name>
</gene>
<dbReference type="RefSeq" id="WP_390210351.1">
    <property type="nucleotide sequence ID" value="NZ_JBHLXJ010000004.1"/>
</dbReference>
<comment type="caution">
    <text evidence="1">The sequence shown here is derived from an EMBL/GenBank/DDBJ whole genome shotgun (WGS) entry which is preliminary data.</text>
</comment>
<protein>
    <submittedName>
        <fullName evidence="1">Uncharacterized protein</fullName>
    </submittedName>
</protein>
<dbReference type="Proteomes" id="UP001589844">
    <property type="component" value="Unassembled WGS sequence"/>
</dbReference>
<name>A0ABV6IB25_9BURK</name>
<evidence type="ECO:0000313" key="2">
    <source>
        <dbReference type="Proteomes" id="UP001589844"/>
    </source>
</evidence>
<evidence type="ECO:0000313" key="1">
    <source>
        <dbReference type="EMBL" id="MFC0349030.1"/>
    </source>
</evidence>
<dbReference type="EMBL" id="JBHLXJ010000004">
    <property type="protein sequence ID" value="MFC0349030.1"/>
    <property type="molecule type" value="Genomic_DNA"/>
</dbReference>
<organism evidence="1 2">
    <name type="scientific">Undibacterium danionis</name>
    <dbReference type="NCBI Taxonomy" id="1812100"/>
    <lineage>
        <taxon>Bacteria</taxon>
        <taxon>Pseudomonadati</taxon>
        <taxon>Pseudomonadota</taxon>
        <taxon>Betaproteobacteria</taxon>
        <taxon>Burkholderiales</taxon>
        <taxon>Oxalobacteraceae</taxon>
        <taxon>Undibacterium</taxon>
    </lineage>
</organism>
<accession>A0ABV6IB25</accession>
<reference evidence="1 2" key="1">
    <citation type="submission" date="2024-09" db="EMBL/GenBank/DDBJ databases">
        <authorList>
            <person name="Sun Q."/>
            <person name="Mori K."/>
        </authorList>
    </citation>
    <scope>NUCLEOTIDE SEQUENCE [LARGE SCALE GENOMIC DNA]</scope>
    <source>
        <strain evidence="1 2">CCM 8677</strain>
    </source>
</reference>
<sequence length="181" mass="20861">MHLEQLNLTYLTDEDRILLRIGFSTEEAEPSKQELQIFFTRRLLQKMWPTLMEAIGAHMRLNRPETAFASDELVNMEHQNAVDKIKQSGNFDQAYSDENRTPVNGERPFLIESIKFHLKVNAALWIQFFPTQGGTVDLRLETSLLHGFCKLLIDAEKISGWDLNLSLPKPEEMLVPAHLLN</sequence>
<proteinExistence type="predicted"/>
<keyword evidence="2" id="KW-1185">Reference proteome</keyword>